<dbReference type="Gene3D" id="1.10.10.60">
    <property type="entry name" value="Homeodomain-like"/>
    <property type="match status" value="2"/>
</dbReference>
<dbReference type="SMART" id="SM00342">
    <property type="entry name" value="HTH_ARAC"/>
    <property type="match status" value="1"/>
</dbReference>
<keyword evidence="6" id="KW-1185">Reference proteome</keyword>
<dbReference type="PROSITE" id="PS00041">
    <property type="entry name" value="HTH_ARAC_FAMILY_1"/>
    <property type="match status" value="1"/>
</dbReference>
<dbReference type="Pfam" id="PF12833">
    <property type="entry name" value="HTH_18"/>
    <property type="match status" value="1"/>
</dbReference>
<dbReference type="SUPFAM" id="SSF51182">
    <property type="entry name" value="RmlC-like cupins"/>
    <property type="match status" value="1"/>
</dbReference>
<evidence type="ECO:0000313" key="6">
    <source>
        <dbReference type="Proteomes" id="UP001500657"/>
    </source>
</evidence>
<dbReference type="InterPro" id="IPR032783">
    <property type="entry name" value="AraC_lig"/>
</dbReference>
<dbReference type="InterPro" id="IPR011051">
    <property type="entry name" value="RmlC_Cupin_sf"/>
</dbReference>
<gene>
    <name evidence="5" type="ORF">GCM10009126_28330</name>
</gene>
<keyword evidence="3" id="KW-0804">Transcription</keyword>
<dbReference type="RefSeq" id="WP_343883444.1">
    <property type="nucleotide sequence ID" value="NZ_BAAAFO010000004.1"/>
</dbReference>
<dbReference type="PRINTS" id="PR00032">
    <property type="entry name" value="HTHARAC"/>
</dbReference>
<organism evidence="5 6">
    <name type="scientific">Rhodanobacter caeni</name>
    <dbReference type="NCBI Taxonomy" id="657654"/>
    <lineage>
        <taxon>Bacteria</taxon>
        <taxon>Pseudomonadati</taxon>
        <taxon>Pseudomonadota</taxon>
        <taxon>Gammaproteobacteria</taxon>
        <taxon>Lysobacterales</taxon>
        <taxon>Rhodanobacteraceae</taxon>
        <taxon>Rhodanobacter</taxon>
    </lineage>
</organism>
<evidence type="ECO:0000256" key="3">
    <source>
        <dbReference type="ARBA" id="ARBA00023163"/>
    </source>
</evidence>
<dbReference type="PANTHER" id="PTHR43436">
    <property type="entry name" value="ARAC-FAMILY TRANSCRIPTIONAL REGULATOR"/>
    <property type="match status" value="1"/>
</dbReference>
<sequence>MIDPFAEIVTLLQPAARYSKMVLGAGRWRVQREEIGRPFYCVVIEGSCRLAVDGDAAFALHAGDFVLIPAAQHFTMSSREPLASGEIDTPPTPLSAGEFRLGVPAGPPDVRLLVGHCSFGSPDAALLVSLLPRLIHVRDDNRLATVVQLVADESRAQRPARDVVLARLLEVLFIEALRAGAETTASPGLLRGLADARLAEAIRHIHDHPARPWTVSQLAKAAAMSRSTFFERFNRTVGVAPMAYLLAWRMALARQLLRRRQLAVAEVAERVGYGSASTFSVAFGRHVGMSPARYAKTAAEASMGGALDIGAQASAT</sequence>
<comment type="caution">
    <text evidence="5">The sequence shown here is derived from an EMBL/GenBank/DDBJ whole genome shotgun (WGS) entry which is preliminary data.</text>
</comment>
<name>A0ABN0UTP9_9GAMM</name>
<dbReference type="InterPro" id="IPR020449">
    <property type="entry name" value="Tscrpt_reg_AraC-type_HTH"/>
</dbReference>
<dbReference type="InterPro" id="IPR018062">
    <property type="entry name" value="HTH_AraC-typ_CS"/>
</dbReference>
<dbReference type="InterPro" id="IPR009057">
    <property type="entry name" value="Homeodomain-like_sf"/>
</dbReference>
<dbReference type="EMBL" id="BAAAFO010000004">
    <property type="protein sequence ID" value="GAA0261150.1"/>
    <property type="molecule type" value="Genomic_DNA"/>
</dbReference>
<evidence type="ECO:0000256" key="2">
    <source>
        <dbReference type="ARBA" id="ARBA00023125"/>
    </source>
</evidence>
<dbReference type="Pfam" id="PF12852">
    <property type="entry name" value="Cupin_6"/>
    <property type="match status" value="1"/>
</dbReference>
<protein>
    <submittedName>
        <fullName evidence="5">AraC family transcriptional regulator</fullName>
    </submittedName>
</protein>
<accession>A0ABN0UTP9</accession>
<dbReference type="InterPro" id="IPR014710">
    <property type="entry name" value="RmlC-like_jellyroll"/>
</dbReference>
<dbReference type="Proteomes" id="UP001500657">
    <property type="component" value="Unassembled WGS sequence"/>
</dbReference>
<evidence type="ECO:0000259" key="4">
    <source>
        <dbReference type="PROSITE" id="PS01124"/>
    </source>
</evidence>
<dbReference type="SUPFAM" id="SSF46689">
    <property type="entry name" value="Homeodomain-like"/>
    <property type="match status" value="2"/>
</dbReference>
<dbReference type="PROSITE" id="PS01124">
    <property type="entry name" value="HTH_ARAC_FAMILY_2"/>
    <property type="match status" value="1"/>
</dbReference>
<feature type="domain" description="HTH araC/xylS-type" evidence="4">
    <location>
        <begin position="199"/>
        <end position="297"/>
    </location>
</feature>
<dbReference type="InterPro" id="IPR018060">
    <property type="entry name" value="HTH_AraC"/>
</dbReference>
<dbReference type="InterPro" id="IPR037923">
    <property type="entry name" value="HTH-like"/>
</dbReference>
<dbReference type="SUPFAM" id="SSF51215">
    <property type="entry name" value="Regulatory protein AraC"/>
    <property type="match status" value="1"/>
</dbReference>
<evidence type="ECO:0000256" key="1">
    <source>
        <dbReference type="ARBA" id="ARBA00023015"/>
    </source>
</evidence>
<dbReference type="Gene3D" id="2.60.120.10">
    <property type="entry name" value="Jelly Rolls"/>
    <property type="match status" value="1"/>
</dbReference>
<dbReference type="PANTHER" id="PTHR43436:SF2">
    <property type="entry name" value="ARAC_XYLS FAMILY TRANSCRIPTIONAL REGULATOR"/>
    <property type="match status" value="1"/>
</dbReference>
<reference evidence="5 6" key="1">
    <citation type="journal article" date="2019" name="Int. J. Syst. Evol. Microbiol.">
        <title>The Global Catalogue of Microorganisms (GCM) 10K type strain sequencing project: providing services to taxonomists for standard genome sequencing and annotation.</title>
        <authorList>
            <consortium name="The Broad Institute Genomics Platform"/>
            <consortium name="The Broad Institute Genome Sequencing Center for Infectious Disease"/>
            <person name="Wu L."/>
            <person name="Ma J."/>
        </authorList>
    </citation>
    <scope>NUCLEOTIDE SEQUENCE [LARGE SCALE GENOMIC DNA]</scope>
    <source>
        <strain evidence="5 6">JCM 16242</strain>
    </source>
</reference>
<keyword evidence="1" id="KW-0805">Transcription regulation</keyword>
<proteinExistence type="predicted"/>
<evidence type="ECO:0000313" key="5">
    <source>
        <dbReference type="EMBL" id="GAA0261150.1"/>
    </source>
</evidence>
<keyword evidence="2" id="KW-0238">DNA-binding</keyword>